<organism evidence="1 2">
    <name type="scientific">Yersinia pseudotuberculosis serotype O:1b (strain IP 31758)</name>
    <dbReference type="NCBI Taxonomy" id="349747"/>
    <lineage>
        <taxon>Bacteria</taxon>
        <taxon>Pseudomonadati</taxon>
        <taxon>Pseudomonadota</taxon>
        <taxon>Gammaproteobacteria</taxon>
        <taxon>Enterobacterales</taxon>
        <taxon>Yersiniaceae</taxon>
        <taxon>Yersinia</taxon>
    </lineage>
</organism>
<reference evidence="1 2" key="1">
    <citation type="journal article" date="2007" name="PLoS Genet.">
        <title>The complete genome sequence of Yersinia pseudotuberculosis IP31758, the causative agent of Far East scarlet-like fever.</title>
        <authorList>
            <person name="Eppinger M."/>
            <person name="Rosovitz M.J."/>
            <person name="Fricke W.F."/>
            <person name="Rasko D.A."/>
            <person name="Kokorina G."/>
            <person name="Fayolle C."/>
            <person name="Lindler L.E."/>
            <person name="Carniel E."/>
            <person name="Ravel J."/>
        </authorList>
    </citation>
    <scope>NUCLEOTIDE SEQUENCE [LARGE SCALE GENOMIC DNA]</scope>
    <source>
        <strain evidence="1 2">IP 31758</strain>
    </source>
</reference>
<dbReference type="EMBL" id="CP000720">
    <property type="protein sequence ID" value="ABS46054.1"/>
    <property type="molecule type" value="Genomic_DNA"/>
</dbReference>
<evidence type="ECO:0000313" key="2">
    <source>
        <dbReference type="Proteomes" id="UP000002412"/>
    </source>
</evidence>
<dbReference type="HOGENOM" id="CLU_3159626_0_0_6"/>
<dbReference type="AlphaFoldDB" id="A0A0U1QUE8"/>
<protein>
    <submittedName>
        <fullName evidence="1">Uncharacterized protein</fullName>
    </submittedName>
</protein>
<dbReference type="KEGG" id="ypi:YpsIP31758_3243"/>
<sequence length="48" mass="5586">MMPIKVRAVFPQYIIGNLDLLRSSPSTTANNMQLSYRQIVYCLLFIQH</sequence>
<accession>A0A0U1QUE8</accession>
<evidence type="ECO:0000313" key="1">
    <source>
        <dbReference type="EMBL" id="ABS46054.1"/>
    </source>
</evidence>
<gene>
    <name evidence="1" type="ordered locus">YpsIP31758_3243</name>
</gene>
<proteinExistence type="predicted"/>
<name>A0A0U1QUE8_YERP3</name>
<dbReference type="Proteomes" id="UP000002412">
    <property type="component" value="Chromosome"/>
</dbReference>